<dbReference type="PROSITE" id="PS51272">
    <property type="entry name" value="SLH"/>
    <property type="match status" value="3"/>
</dbReference>
<evidence type="ECO:0000256" key="2">
    <source>
        <dbReference type="SAM" id="SignalP"/>
    </source>
</evidence>
<feature type="chain" id="PRO_5005524708" description="SLH domain-containing protein" evidence="2">
    <location>
        <begin position="33"/>
        <end position="836"/>
    </location>
</feature>
<keyword evidence="1 2" id="KW-0732">Signal</keyword>
<dbReference type="PANTHER" id="PTHR43308:SF1">
    <property type="entry name" value="OUTER MEMBRANE PROTEIN ALPHA"/>
    <property type="match status" value="1"/>
</dbReference>
<organism evidence="4 5">
    <name type="scientific">Peribacillus loiseleuriae</name>
    <dbReference type="NCBI Taxonomy" id="1679170"/>
    <lineage>
        <taxon>Bacteria</taxon>
        <taxon>Bacillati</taxon>
        <taxon>Bacillota</taxon>
        <taxon>Bacilli</taxon>
        <taxon>Bacillales</taxon>
        <taxon>Bacillaceae</taxon>
        <taxon>Peribacillus</taxon>
    </lineage>
</organism>
<feature type="signal peptide" evidence="2">
    <location>
        <begin position="1"/>
        <end position="32"/>
    </location>
</feature>
<dbReference type="OrthoDB" id="2353502at2"/>
<accession>A0A0K9H068</accession>
<keyword evidence="5" id="KW-1185">Reference proteome</keyword>
<dbReference type="Gene3D" id="2.60.40.1220">
    <property type="match status" value="1"/>
</dbReference>
<evidence type="ECO:0000259" key="3">
    <source>
        <dbReference type="PROSITE" id="PS51272"/>
    </source>
</evidence>
<dbReference type="InterPro" id="IPR014755">
    <property type="entry name" value="Cu-Rt/internalin_Ig-like"/>
</dbReference>
<feature type="domain" description="SLH" evidence="3">
    <location>
        <begin position="32"/>
        <end position="92"/>
    </location>
</feature>
<dbReference type="AlphaFoldDB" id="A0A0K9H068"/>
<protein>
    <recommendedName>
        <fullName evidence="3">SLH domain-containing protein</fullName>
    </recommendedName>
</protein>
<name>A0A0K9H068_9BACI</name>
<dbReference type="InterPro" id="IPR001119">
    <property type="entry name" value="SLH_dom"/>
</dbReference>
<comment type="caution">
    <text evidence="4">The sequence shown here is derived from an EMBL/GenBank/DDBJ whole genome shotgun (WGS) entry which is preliminary data.</text>
</comment>
<dbReference type="Proteomes" id="UP000037146">
    <property type="component" value="Unassembled WGS sequence"/>
</dbReference>
<reference evidence="5" key="1">
    <citation type="submission" date="2015-07" db="EMBL/GenBank/DDBJ databases">
        <title>Genome sequencing project for genomic taxonomy and phylogenomics of Bacillus-like bacteria.</title>
        <authorList>
            <person name="Liu B."/>
            <person name="Wang J."/>
            <person name="Zhu Y."/>
            <person name="Liu G."/>
            <person name="Chen Q."/>
            <person name="Chen Z."/>
            <person name="Lan J."/>
            <person name="Che J."/>
            <person name="Ge C."/>
            <person name="Shi H."/>
            <person name="Pan Z."/>
            <person name="Liu X."/>
        </authorList>
    </citation>
    <scope>NUCLEOTIDE SEQUENCE [LARGE SCALE GENOMIC DNA]</scope>
    <source>
        <strain evidence="5">FJAT-27997</strain>
    </source>
</reference>
<gene>
    <name evidence="4" type="ORF">AC625_22215</name>
</gene>
<proteinExistence type="predicted"/>
<feature type="domain" description="SLH" evidence="3">
    <location>
        <begin position="93"/>
        <end position="156"/>
    </location>
</feature>
<dbReference type="RefSeq" id="WP_049683261.1">
    <property type="nucleotide sequence ID" value="NZ_LFZW01000001.1"/>
</dbReference>
<evidence type="ECO:0000313" key="5">
    <source>
        <dbReference type="Proteomes" id="UP000037146"/>
    </source>
</evidence>
<dbReference type="STRING" id="1679170.AC625_22215"/>
<sequence length="836" mass="88738">MTYQSKKHRQFFAASLTAALVATAIAPTTGFAASNFKDVQKGNFYYDFVTALANAKIIDGRPDGSFDLGGKINRAEASKMVSNILKLDSKTAPAADFSDVDQSKWYAEFINALYAKKLINGKGEGKFDPTGTLTRGEFAKMVVEAYHLTLKADGPVANFTDVDNKKWYADYVKVLYSHGLITGTTATTFSPEAQIKRADFAKLLTETDWEKGSTLEKPVAAAPSVESINAINAKQVVVKFNTVLAEGTTVAQLEAAFSLEGKQVVADTAKLSKDRKTVTYTLDNTEVSNAVVTVAPLNTVNKDKTNQPVQTAKYVSLLTYADVVAPSVSETTFANYSVDGKTANATISFTEELSTIGTVSVNGVQTTPSSTNKDSFTLNGLEVGKTYTIDIVGAKDTATPTPNKADHLTLSFTVPAKSVDSTIPTVSTSANGNKLSLTFSKEVTAGTITIGGIKVNDITTTDNKTFVVDVQKANDGSFFANNKNFFTSEVVVKDFADKAATSNKMQEVKFNSTFTADKTAASLSSASATADGKIVLDFNEDVAESTIEALTVKSIDGIMQSSKTLTVTSSKHPVVNGQSVKNKLELVLAANSQLATEKNYVVEIAKDAVVDNYMNKNANAISLNVVRPAASGVEPAAVITTTISVDKNVIDVVFANTNEDGMSDSVLTASNYKLGGKVLPSNTEIKFVDNKNKVRITLPESFVTANGNHTFIASNLTDKFGNTLATGENSVELTLTENVAPTVTPTLTVNGSNELVVSFSEAVKSEDLNKNEVLLEGITVKVNGSTVAAEKSVDAGKLKVTLTDAITASDKVTVDFNNAELTDVNGNQVTNGTASN</sequence>
<dbReference type="Pfam" id="PF00395">
    <property type="entry name" value="SLH"/>
    <property type="match status" value="3"/>
</dbReference>
<evidence type="ECO:0000256" key="1">
    <source>
        <dbReference type="ARBA" id="ARBA00022729"/>
    </source>
</evidence>
<dbReference type="EMBL" id="LFZW01000001">
    <property type="protein sequence ID" value="KMY51907.1"/>
    <property type="molecule type" value="Genomic_DNA"/>
</dbReference>
<dbReference type="InterPro" id="IPR051465">
    <property type="entry name" value="Cell_Envelope_Struct_Comp"/>
</dbReference>
<dbReference type="PATRIC" id="fig|1679170.3.peg.5009"/>
<evidence type="ECO:0000313" key="4">
    <source>
        <dbReference type="EMBL" id="KMY51907.1"/>
    </source>
</evidence>
<feature type="domain" description="SLH" evidence="3">
    <location>
        <begin position="157"/>
        <end position="218"/>
    </location>
</feature>
<dbReference type="PANTHER" id="PTHR43308">
    <property type="entry name" value="OUTER MEMBRANE PROTEIN ALPHA-RELATED"/>
    <property type="match status" value="1"/>
</dbReference>